<reference evidence="2" key="1">
    <citation type="journal article" date="2020" name="Microbiol. Resour. Announc.">
        <title>Complete genome sequences of four natural Pseudomonas isolates that catabolize a wide range of aromatic compounds relevant to lignin valorization.</title>
        <authorList>
            <person name="Hatmaker E.A."/>
            <person name="Presley G."/>
            <person name="Cannon O."/>
            <person name="Guss A.M."/>
            <person name="Elkins J.G."/>
        </authorList>
    </citation>
    <scope>NUCLEOTIDE SEQUENCE [LARGE SCALE GENOMIC DNA]</scope>
    <source>
        <strain evidence="2">H1F5C</strain>
    </source>
</reference>
<protein>
    <submittedName>
        <fullName evidence="1">Uncharacterized protein</fullName>
    </submittedName>
</protein>
<dbReference type="Proteomes" id="UP000515277">
    <property type="component" value="Chromosome"/>
</dbReference>
<name>A0A7G7XKQ0_9PSED</name>
<evidence type="ECO:0000313" key="1">
    <source>
        <dbReference type="EMBL" id="QNH80545.1"/>
    </source>
</evidence>
<sequence length="214" mass="24715">MNVMHNPELESRRNTLGKLFKRYEPQVHQHYQAIRQAVIRWEYSLGPTLELIPFERLIPSVSREGQPLASLSKASRESKNLQAYGFDADGQLILSISRFDKDVTTYGENVRYRHLFDGKALIVNAHIYEARPAESRLLSLCWTFSADNLNHYLSVTPPNNWYVRVDQLQAGRVARASTFATSWFKQLDYDLGYDPDQSLSTVMIGEHLHWQRGS</sequence>
<dbReference type="EMBL" id="CP060201">
    <property type="protein sequence ID" value="QNH80545.1"/>
    <property type="molecule type" value="Genomic_DNA"/>
</dbReference>
<dbReference type="AlphaFoldDB" id="A0A7G7XKQ0"/>
<gene>
    <name evidence="1" type="ORF">GGI48_15695</name>
</gene>
<evidence type="ECO:0000313" key="2">
    <source>
        <dbReference type="Proteomes" id="UP000515277"/>
    </source>
</evidence>
<proteinExistence type="predicted"/>
<organism evidence="1 2">
    <name type="scientific">Pseudomonas protegens</name>
    <dbReference type="NCBI Taxonomy" id="380021"/>
    <lineage>
        <taxon>Bacteria</taxon>
        <taxon>Pseudomonadati</taxon>
        <taxon>Pseudomonadota</taxon>
        <taxon>Gammaproteobacteria</taxon>
        <taxon>Pseudomonadales</taxon>
        <taxon>Pseudomonadaceae</taxon>
        <taxon>Pseudomonas</taxon>
    </lineage>
</organism>
<dbReference type="RefSeq" id="WP_179599082.1">
    <property type="nucleotide sequence ID" value="NZ_CP060201.1"/>
</dbReference>
<accession>A0A7G7XKQ0</accession>